<keyword evidence="1" id="KW-0812">Transmembrane</keyword>
<comment type="caution">
    <text evidence="2">The sequence shown here is derived from an EMBL/GenBank/DDBJ whole genome shotgun (WGS) entry which is preliminary data.</text>
</comment>
<dbReference type="eggNOG" id="ENOG5030UHW">
    <property type="taxonomic scope" value="Bacteria"/>
</dbReference>
<keyword evidence="3" id="KW-1185">Reference proteome</keyword>
<reference evidence="2 3" key="1">
    <citation type="journal article" date="2013" name="Genome Announc.">
        <title>Genome Sequence of Sporolactobacillus laevolacticus DSM442, an Efficient Polymer-Grade D-Lactate Producer from Agricultural Waste Cottonseed as a Nitrogen Source.</title>
        <authorList>
            <person name="Wang H."/>
            <person name="Wang L."/>
            <person name="Ju J."/>
            <person name="Yu B."/>
            <person name="Ma Y."/>
        </authorList>
    </citation>
    <scope>NUCLEOTIDE SEQUENCE [LARGE SCALE GENOMIC DNA]</scope>
    <source>
        <strain evidence="2 3">DSM 442</strain>
    </source>
</reference>
<dbReference type="Proteomes" id="UP000018296">
    <property type="component" value="Unassembled WGS sequence"/>
</dbReference>
<feature type="transmembrane region" description="Helical" evidence="1">
    <location>
        <begin position="149"/>
        <end position="173"/>
    </location>
</feature>
<dbReference type="InterPro" id="IPR025671">
    <property type="entry name" value="HXXEE"/>
</dbReference>
<evidence type="ECO:0000313" key="2">
    <source>
        <dbReference type="EMBL" id="EST12503.1"/>
    </source>
</evidence>
<sequence>MGNWLDSQTLIWFFPIVFVFHDFEEIIMIERWNEKNKQKVYQRLPRQWADRMIRQFSMSTAQFSVAVLVVFLFVSSFTYMASQYVRQGPGANIYCFTTAILLLFIHSFTHIGQSVFFRSITPGAVTSLIIVLPYSLVLLYSLLESHVFTWSMIFFSLPFMVLALPVVLLAHFIGKKVV</sequence>
<dbReference type="PATRIC" id="fig|1395513.3.peg.1003"/>
<proteinExistence type="predicted"/>
<feature type="transmembrane region" description="Helical" evidence="1">
    <location>
        <begin position="61"/>
        <end position="79"/>
    </location>
</feature>
<dbReference type="RefSeq" id="WP_023509281.1">
    <property type="nucleotide sequence ID" value="NZ_AWTC01000004.1"/>
</dbReference>
<dbReference type="Pfam" id="PF13787">
    <property type="entry name" value="HXXEE"/>
    <property type="match status" value="1"/>
</dbReference>
<dbReference type="STRING" id="1395513.P343_04900"/>
<gene>
    <name evidence="2" type="ORF">P343_04900</name>
</gene>
<protein>
    <recommendedName>
        <fullName evidence="4">HXXEE domain-containing protein</fullName>
    </recommendedName>
</protein>
<organism evidence="2 3">
    <name type="scientific">Sporolactobacillus laevolacticus DSM 442</name>
    <dbReference type="NCBI Taxonomy" id="1395513"/>
    <lineage>
        <taxon>Bacteria</taxon>
        <taxon>Bacillati</taxon>
        <taxon>Bacillota</taxon>
        <taxon>Bacilli</taxon>
        <taxon>Bacillales</taxon>
        <taxon>Sporolactobacillaceae</taxon>
        <taxon>Sporolactobacillus</taxon>
    </lineage>
</organism>
<accession>V6IYF0</accession>
<evidence type="ECO:0000256" key="1">
    <source>
        <dbReference type="SAM" id="Phobius"/>
    </source>
</evidence>
<dbReference type="AlphaFoldDB" id="V6IYF0"/>
<feature type="transmembrane region" description="Helical" evidence="1">
    <location>
        <begin position="91"/>
        <end position="111"/>
    </location>
</feature>
<name>V6IYF0_9BACL</name>
<keyword evidence="1" id="KW-1133">Transmembrane helix</keyword>
<dbReference type="EMBL" id="AWTC01000004">
    <property type="protein sequence ID" value="EST12503.1"/>
    <property type="molecule type" value="Genomic_DNA"/>
</dbReference>
<evidence type="ECO:0000313" key="3">
    <source>
        <dbReference type="Proteomes" id="UP000018296"/>
    </source>
</evidence>
<evidence type="ECO:0008006" key="4">
    <source>
        <dbReference type="Google" id="ProtNLM"/>
    </source>
</evidence>
<feature type="transmembrane region" description="Helical" evidence="1">
    <location>
        <begin position="123"/>
        <end position="143"/>
    </location>
</feature>
<dbReference type="OrthoDB" id="5195477at2"/>
<keyword evidence="1" id="KW-0472">Membrane</keyword>
<feature type="transmembrane region" description="Helical" evidence="1">
    <location>
        <begin position="12"/>
        <end position="29"/>
    </location>
</feature>